<protein>
    <recommendedName>
        <fullName evidence="2">JmjC domain-containing protein</fullName>
    </recommendedName>
</protein>
<name>A0A0D3JYN2_EMIH1</name>
<dbReference type="SUPFAM" id="SSF51197">
    <property type="entry name" value="Clavaminate synthase-like"/>
    <property type="match status" value="1"/>
</dbReference>
<evidence type="ECO:0000313" key="4">
    <source>
        <dbReference type="Proteomes" id="UP000013827"/>
    </source>
</evidence>
<feature type="domain" description="JmjC" evidence="2">
    <location>
        <begin position="396"/>
        <end position="584"/>
    </location>
</feature>
<feature type="compositionally biased region" description="Basic and acidic residues" evidence="1">
    <location>
        <begin position="254"/>
        <end position="268"/>
    </location>
</feature>
<accession>A0A0D3JYN2</accession>
<sequence>MALMLSDARDYEGNARKSLDARLKAMGITKMGHRCGVMAALPELRASSRSERLERLKAVGLSKLGHRLGVLNLLDELNGAETCTRATAEAGAASGSGPTGGAAAVATAAPAVDAEDAASGSAPVEEPPRALVRAEPAAGAEDGWLLHEEWVVVHSPLVFVREEPEDESRKLGYKWRGERVAVSGERGPWLKLALEEGWMLRDGSALGLGCLLEPAARASKALPAPGGEAGGAAGGQGGGAGVLVFEKKFPKRTPRPEARLRSDPRTDPEGVEASVRAGIEKTQEGYNAAKLPHRLRAWPPAGPLSVAGAAGVPVNVDEMDASAFGGSAGGLSPLAAALGERWVAQNRPVILRGALRGWPPLQRWSDSYLRSAVGGKAVPVRHSPQECEGGRLFGDPGRMQAYESSEVPLSELLDELSAPHPRYYAARLQLRRSLPELLADLDETHPAAALEGGPAAALGGAPPPPPLSPPADGADEPPMPPPGAKELTLFHPADTPNLYPAGERNSAAVYSLANLCDPADADRFPALAEARPLRALVREGDVLYLPCGWWHAVRGSEGRNLSVNYWFALHESKADARVEVDGIVARAAREAAALG</sequence>
<dbReference type="InterPro" id="IPR003347">
    <property type="entry name" value="JmjC_dom"/>
</dbReference>
<dbReference type="RefSeq" id="XP_005781046.1">
    <property type="nucleotide sequence ID" value="XM_005780989.1"/>
</dbReference>
<dbReference type="PANTHER" id="PTHR12461">
    <property type="entry name" value="HYPOXIA-INDUCIBLE FACTOR 1 ALPHA INHIBITOR-RELATED"/>
    <property type="match status" value="1"/>
</dbReference>
<dbReference type="Pfam" id="PF13621">
    <property type="entry name" value="Cupin_8"/>
    <property type="match status" value="2"/>
</dbReference>
<dbReference type="AlphaFoldDB" id="A0A0D3JYN2"/>
<dbReference type="Proteomes" id="UP000013827">
    <property type="component" value="Unassembled WGS sequence"/>
</dbReference>
<evidence type="ECO:0000313" key="3">
    <source>
        <dbReference type="EnsemblProtists" id="EOD28617"/>
    </source>
</evidence>
<dbReference type="eggNOG" id="KOG2132">
    <property type="taxonomic scope" value="Eukaryota"/>
</dbReference>
<dbReference type="Gene3D" id="2.60.120.10">
    <property type="entry name" value="Jelly Rolls"/>
    <property type="match status" value="2"/>
</dbReference>
<dbReference type="PROSITE" id="PS51184">
    <property type="entry name" value="JMJC"/>
    <property type="match status" value="1"/>
</dbReference>
<feature type="region of interest" description="Disordered" evidence="1">
    <location>
        <begin position="452"/>
        <end position="486"/>
    </location>
</feature>
<evidence type="ECO:0000256" key="1">
    <source>
        <dbReference type="SAM" id="MobiDB-lite"/>
    </source>
</evidence>
<dbReference type="InterPro" id="IPR041667">
    <property type="entry name" value="Cupin_8"/>
</dbReference>
<proteinExistence type="predicted"/>
<dbReference type="PaxDb" id="2903-EOD28617"/>
<dbReference type="HOGENOM" id="CLU_017421_0_0_1"/>
<dbReference type="InterPro" id="IPR014710">
    <property type="entry name" value="RmlC-like_jellyroll"/>
</dbReference>
<reference evidence="4" key="1">
    <citation type="journal article" date="2013" name="Nature">
        <title>Pan genome of the phytoplankton Emiliania underpins its global distribution.</title>
        <authorList>
            <person name="Read B.A."/>
            <person name="Kegel J."/>
            <person name="Klute M.J."/>
            <person name="Kuo A."/>
            <person name="Lefebvre S.C."/>
            <person name="Maumus F."/>
            <person name="Mayer C."/>
            <person name="Miller J."/>
            <person name="Monier A."/>
            <person name="Salamov A."/>
            <person name="Young J."/>
            <person name="Aguilar M."/>
            <person name="Claverie J.M."/>
            <person name="Frickenhaus S."/>
            <person name="Gonzalez K."/>
            <person name="Herman E.K."/>
            <person name="Lin Y.C."/>
            <person name="Napier J."/>
            <person name="Ogata H."/>
            <person name="Sarno A.F."/>
            <person name="Shmutz J."/>
            <person name="Schroeder D."/>
            <person name="de Vargas C."/>
            <person name="Verret F."/>
            <person name="von Dassow P."/>
            <person name="Valentin K."/>
            <person name="Van de Peer Y."/>
            <person name="Wheeler G."/>
            <person name="Dacks J.B."/>
            <person name="Delwiche C.F."/>
            <person name="Dyhrman S.T."/>
            <person name="Glockner G."/>
            <person name="John U."/>
            <person name="Richards T."/>
            <person name="Worden A.Z."/>
            <person name="Zhang X."/>
            <person name="Grigoriev I.V."/>
            <person name="Allen A.E."/>
            <person name="Bidle K."/>
            <person name="Borodovsky M."/>
            <person name="Bowler C."/>
            <person name="Brownlee C."/>
            <person name="Cock J.M."/>
            <person name="Elias M."/>
            <person name="Gladyshev V.N."/>
            <person name="Groth M."/>
            <person name="Guda C."/>
            <person name="Hadaegh A."/>
            <person name="Iglesias-Rodriguez M.D."/>
            <person name="Jenkins J."/>
            <person name="Jones B.M."/>
            <person name="Lawson T."/>
            <person name="Leese F."/>
            <person name="Lindquist E."/>
            <person name="Lobanov A."/>
            <person name="Lomsadze A."/>
            <person name="Malik S.B."/>
            <person name="Marsh M.E."/>
            <person name="Mackinder L."/>
            <person name="Mock T."/>
            <person name="Mueller-Roeber B."/>
            <person name="Pagarete A."/>
            <person name="Parker M."/>
            <person name="Probert I."/>
            <person name="Quesneville H."/>
            <person name="Raines C."/>
            <person name="Rensing S.A."/>
            <person name="Riano-Pachon D.M."/>
            <person name="Richier S."/>
            <person name="Rokitta S."/>
            <person name="Shiraiwa Y."/>
            <person name="Soanes D.M."/>
            <person name="van der Giezen M."/>
            <person name="Wahlund T.M."/>
            <person name="Williams B."/>
            <person name="Wilson W."/>
            <person name="Wolfe G."/>
            <person name="Wurch L.L."/>
        </authorList>
    </citation>
    <scope>NUCLEOTIDE SEQUENCE</scope>
</reference>
<reference evidence="3" key="2">
    <citation type="submission" date="2024-10" db="UniProtKB">
        <authorList>
            <consortium name="EnsemblProtists"/>
        </authorList>
    </citation>
    <scope>IDENTIFICATION</scope>
</reference>
<feature type="region of interest" description="Disordered" evidence="1">
    <location>
        <begin position="252"/>
        <end position="272"/>
    </location>
</feature>
<dbReference type="EnsemblProtists" id="EOD28617">
    <property type="protein sequence ID" value="EOD28617"/>
    <property type="gene ID" value="EMIHUDRAFT_114133"/>
</dbReference>
<evidence type="ECO:0000259" key="2">
    <source>
        <dbReference type="PROSITE" id="PS51184"/>
    </source>
</evidence>
<dbReference type="GeneID" id="17274226"/>
<dbReference type="PANTHER" id="PTHR12461:SF105">
    <property type="entry name" value="HYPOXIA-INDUCIBLE FACTOR 1-ALPHA INHIBITOR"/>
    <property type="match status" value="1"/>
</dbReference>
<keyword evidence="4" id="KW-1185">Reference proteome</keyword>
<dbReference type="KEGG" id="ehx:EMIHUDRAFT_114133"/>
<organism evidence="3 4">
    <name type="scientific">Emiliania huxleyi (strain CCMP1516)</name>
    <dbReference type="NCBI Taxonomy" id="280463"/>
    <lineage>
        <taxon>Eukaryota</taxon>
        <taxon>Haptista</taxon>
        <taxon>Haptophyta</taxon>
        <taxon>Prymnesiophyceae</taxon>
        <taxon>Isochrysidales</taxon>
        <taxon>Noelaerhabdaceae</taxon>
        <taxon>Emiliania</taxon>
    </lineage>
</organism>